<feature type="transmembrane region" description="Helical" evidence="1">
    <location>
        <begin position="6"/>
        <end position="23"/>
    </location>
</feature>
<keyword evidence="1" id="KW-0812">Transmembrane</keyword>
<keyword evidence="3" id="KW-1185">Reference proteome</keyword>
<gene>
    <name evidence="2" type="ORF">SAMN04488136_116110</name>
</gene>
<protein>
    <submittedName>
        <fullName evidence="2">Uncharacterized protein</fullName>
    </submittedName>
</protein>
<reference evidence="2 3" key="1">
    <citation type="submission" date="2016-10" db="EMBL/GenBank/DDBJ databases">
        <authorList>
            <person name="de Groot N.N."/>
        </authorList>
    </citation>
    <scope>NUCLEOTIDE SEQUENCE [LARGE SCALE GENOMIC DNA]</scope>
    <source>
        <strain evidence="2 3">CGMCC 1.10228</strain>
    </source>
</reference>
<evidence type="ECO:0000313" key="2">
    <source>
        <dbReference type="EMBL" id="SDH45808.1"/>
    </source>
</evidence>
<sequence>MFIITLQTIFVAIAALFIIKYCIKAAVKGTKVLVDVFIYLGARSLGMCDKQGRAKGTYAVHRKSVKAYEIAKSIQPGPVRKIPRVELKAQASNDVDLTTPTYLRNGLKIKHARMA</sequence>
<dbReference type="AlphaFoldDB" id="A0A1G8CJZ2"/>
<evidence type="ECO:0000256" key="1">
    <source>
        <dbReference type="SAM" id="Phobius"/>
    </source>
</evidence>
<dbReference type="RefSeq" id="WP_093275133.1">
    <property type="nucleotide sequence ID" value="NZ_FNDD01000016.1"/>
</dbReference>
<evidence type="ECO:0000313" key="3">
    <source>
        <dbReference type="Proteomes" id="UP000198854"/>
    </source>
</evidence>
<dbReference type="STRING" id="861298.SAMN04488136_116110"/>
<name>A0A1G8CJZ2_9VIBR</name>
<proteinExistence type="predicted"/>
<dbReference type="Proteomes" id="UP000198854">
    <property type="component" value="Unassembled WGS sequence"/>
</dbReference>
<dbReference type="EMBL" id="FNDD01000016">
    <property type="protein sequence ID" value="SDH45808.1"/>
    <property type="molecule type" value="Genomic_DNA"/>
</dbReference>
<organism evidence="2 3">
    <name type="scientific">Vibrio xiamenensis</name>
    <dbReference type="NCBI Taxonomy" id="861298"/>
    <lineage>
        <taxon>Bacteria</taxon>
        <taxon>Pseudomonadati</taxon>
        <taxon>Pseudomonadota</taxon>
        <taxon>Gammaproteobacteria</taxon>
        <taxon>Vibrionales</taxon>
        <taxon>Vibrionaceae</taxon>
        <taxon>Vibrio</taxon>
    </lineage>
</organism>
<accession>A0A1G8CJZ2</accession>
<keyword evidence="1" id="KW-1133">Transmembrane helix</keyword>
<keyword evidence="1" id="KW-0472">Membrane</keyword>